<protein>
    <submittedName>
        <fullName evidence="3">PH domain-containing protein</fullName>
    </submittedName>
</protein>
<dbReference type="PANTHER" id="PTHR34473:SF2">
    <property type="entry name" value="UPF0699 TRANSMEMBRANE PROTEIN YDBT"/>
    <property type="match status" value="1"/>
</dbReference>
<keyword evidence="4" id="KW-1185">Reference proteome</keyword>
<dbReference type="InterPro" id="IPR005182">
    <property type="entry name" value="YdbS-like_PH"/>
</dbReference>
<dbReference type="Pfam" id="PF03703">
    <property type="entry name" value="bPH_2"/>
    <property type="match status" value="1"/>
</dbReference>
<evidence type="ECO:0000313" key="3">
    <source>
        <dbReference type="EMBL" id="MDC8832537.1"/>
    </source>
</evidence>
<sequence length="175" mass="19746">MVTNLPLQSSELPSLASLPAEPISPRYRILNLGLCVFFTLLITVILVGVRLQPWYDLPVEGEFGVSVAAFGVFILGSLSFGYHFFADRLIFYTIREQDIILYKGLFFKKVICQPVLRIQHIDIQRGPFERYFGLATLKVYSAGGSDHTLAIPGLPKDVAERLRQFVLDHSDLTRD</sequence>
<evidence type="ECO:0000259" key="2">
    <source>
        <dbReference type="Pfam" id="PF03703"/>
    </source>
</evidence>
<keyword evidence="1" id="KW-1133">Transmembrane helix</keyword>
<name>A0ABT5L931_9ALTE</name>
<reference evidence="3 4" key="1">
    <citation type="submission" date="2022-10" db="EMBL/GenBank/DDBJ databases">
        <title>Alteromonas sp. chi3 Genome sequencing.</title>
        <authorList>
            <person name="Park S."/>
        </authorList>
    </citation>
    <scope>NUCLEOTIDE SEQUENCE [LARGE SCALE GENOMIC DNA]</scope>
    <source>
        <strain evidence="4">chi3</strain>
    </source>
</reference>
<feature type="transmembrane region" description="Helical" evidence="1">
    <location>
        <begin position="29"/>
        <end position="51"/>
    </location>
</feature>
<organism evidence="3 4">
    <name type="scientific">Alteromonas gilva</name>
    <dbReference type="NCBI Taxonomy" id="2987522"/>
    <lineage>
        <taxon>Bacteria</taxon>
        <taxon>Pseudomonadati</taxon>
        <taxon>Pseudomonadota</taxon>
        <taxon>Gammaproteobacteria</taxon>
        <taxon>Alteromonadales</taxon>
        <taxon>Alteromonadaceae</taxon>
        <taxon>Alteromonas/Salinimonas group</taxon>
        <taxon>Alteromonas</taxon>
    </lineage>
</organism>
<feature type="transmembrane region" description="Helical" evidence="1">
    <location>
        <begin position="63"/>
        <end position="85"/>
    </location>
</feature>
<dbReference type="RefSeq" id="WP_273642364.1">
    <property type="nucleotide sequence ID" value="NZ_JAQQXP010000003.1"/>
</dbReference>
<evidence type="ECO:0000313" key="4">
    <source>
        <dbReference type="Proteomes" id="UP001218788"/>
    </source>
</evidence>
<feature type="domain" description="YdbS-like PH" evidence="2">
    <location>
        <begin position="91"/>
        <end position="165"/>
    </location>
</feature>
<proteinExistence type="predicted"/>
<dbReference type="Proteomes" id="UP001218788">
    <property type="component" value="Unassembled WGS sequence"/>
</dbReference>
<comment type="caution">
    <text evidence="3">The sequence shown here is derived from an EMBL/GenBank/DDBJ whole genome shotgun (WGS) entry which is preliminary data.</text>
</comment>
<accession>A0ABT5L931</accession>
<dbReference type="PANTHER" id="PTHR34473">
    <property type="entry name" value="UPF0699 TRANSMEMBRANE PROTEIN YDBS"/>
    <property type="match status" value="1"/>
</dbReference>
<dbReference type="EMBL" id="JAQQXP010000003">
    <property type="protein sequence ID" value="MDC8832537.1"/>
    <property type="molecule type" value="Genomic_DNA"/>
</dbReference>
<keyword evidence="1" id="KW-0472">Membrane</keyword>
<evidence type="ECO:0000256" key="1">
    <source>
        <dbReference type="SAM" id="Phobius"/>
    </source>
</evidence>
<gene>
    <name evidence="3" type="ORF">OIK42_17425</name>
</gene>
<keyword evidence="1" id="KW-0812">Transmembrane</keyword>